<feature type="transmembrane region" description="Helical" evidence="2">
    <location>
        <begin position="314"/>
        <end position="336"/>
    </location>
</feature>
<feature type="compositionally biased region" description="Basic and acidic residues" evidence="1">
    <location>
        <begin position="16"/>
        <end position="36"/>
    </location>
</feature>
<feature type="transmembrane region" description="Helical" evidence="2">
    <location>
        <begin position="396"/>
        <end position="423"/>
    </location>
</feature>
<accession>A0A8T0GXU0</accession>
<keyword evidence="2" id="KW-0472">Membrane</keyword>
<evidence type="ECO:0000256" key="2">
    <source>
        <dbReference type="SAM" id="Phobius"/>
    </source>
</evidence>
<dbReference type="AlphaFoldDB" id="A0A8T0GXU0"/>
<dbReference type="PANTHER" id="PTHR33287:SF11">
    <property type="entry name" value="OS03G0778400 PROTEIN"/>
    <property type="match status" value="1"/>
</dbReference>
<comment type="caution">
    <text evidence="3">The sequence shown here is derived from an EMBL/GenBank/DDBJ whole genome shotgun (WGS) entry which is preliminary data.</text>
</comment>
<evidence type="ECO:0000256" key="1">
    <source>
        <dbReference type="SAM" id="MobiDB-lite"/>
    </source>
</evidence>
<keyword evidence="2" id="KW-1133">Transmembrane helix</keyword>
<evidence type="ECO:0000313" key="4">
    <source>
        <dbReference type="Proteomes" id="UP000822688"/>
    </source>
</evidence>
<keyword evidence="4" id="KW-1185">Reference proteome</keyword>
<dbReference type="Proteomes" id="UP000822688">
    <property type="component" value="Chromosome 9"/>
</dbReference>
<proteinExistence type="predicted"/>
<evidence type="ECO:0000313" key="3">
    <source>
        <dbReference type="EMBL" id="KAG0562934.1"/>
    </source>
</evidence>
<name>A0A8T0GXU0_CERPU</name>
<gene>
    <name evidence="3" type="ORF">KC19_9G184300</name>
</gene>
<keyword evidence="2" id="KW-0812">Transmembrane</keyword>
<reference evidence="3" key="1">
    <citation type="submission" date="2020-06" db="EMBL/GenBank/DDBJ databases">
        <title>WGS assembly of Ceratodon purpureus strain R40.</title>
        <authorList>
            <person name="Carey S.B."/>
            <person name="Jenkins J."/>
            <person name="Shu S."/>
            <person name="Lovell J.T."/>
            <person name="Sreedasyam A."/>
            <person name="Maumus F."/>
            <person name="Tiley G.P."/>
            <person name="Fernandez-Pozo N."/>
            <person name="Barry K."/>
            <person name="Chen C."/>
            <person name="Wang M."/>
            <person name="Lipzen A."/>
            <person name="Daum C."/>
            <person name="Saski C.A."/>
            <person name="Payton A.C."/>
            <person name="Mcbreen J.C."/>
            <person name="Conrad R.E."/>
            <person name="Kollar L.M."/>
            <person name="Olsson S."/>
            <person name="Huttunen S."/>
            <person name="Landis J.B."/>
            <person name="Wickett N.J."/>
            <person name="Johnson M.G."/>
            <person name="Rensing S.A."/>
            <person name="Grimwood J."/>
            <person name="Schmutz J."/>
            <person name="Mcdaniel S.F."/>
        </authorList>
    </citation>
    <scope>NUCLEOTIDE SEQUENCE</scope>
    <source>
        <strain evidence="3">R40</strain>
    </source>
</reference>
<protein>
    <submittedName>
        <fullName evidence="3">Uncharacterized protein</fullName>
    </submittedName>
</protein>
<sequence>MPADGPSEVAGQGHVPAERGSENISEEVRESEESIKKKCLDQVRESEESIKEKCSAQVRESEESIKEKCSAQVTESEESIKEKCSAQVRESEESIKEKCSAQVRESEESIKEKCSAQVRESEESIKEKCSAQVTESEESIKEKCSAQVTESEESIKEKCSAQVTESEELIKTKCSAQVTESEELIKTKCSAQVTESEELIKTKCSAQVTESEESIKKNISDEDRELDSYREIENLWRIENGNPLFKLALAEWRRIEQEFDHRQSRRESKSIDLHTQIHNIIGWYAVFQGVLLTAVSQLTAGATPPAGVPVCGKIWFPIVLSGFGTLVTIIGLLRLFSDLKSLETTINSEKNSKAEVGQRAGNLKRLGPQKFKFRVHTKNNLKFQDQDFWRNWRNKVAVIVSLLVFTALFILSYFVILCDTWVIRKWDKGLPGY</sequence>
<organism evidence="3 4">
    <name type="scientific">Ceratodon purpureus</name>
    <name type="common">Fire moss</name>
    <name type="synonym">Dicranum purpureum</name>
    <dbReference type="NCBI Taxonomy" id="3225"/>
    <lineage>
        <taxon>Eukaryota</taxon>
        <taxon>Viridiplantae</taxon>
        <taxon>Streptophyta</taxon>
        <taxon>Embryophyta</taxon>
        <taxon>Bryophyta</taxon>
        <taxon>Bryophytina</taxon>
        <taxon>Bryopsida</taxon>
        <taxon>Dicranidae</taxon>
        <taxon>Pseudoditrichales</taxon>
        <taxon>Ditrichaceae</taxon>
        <taxon>Ceratodon</taxon>
    </lineage>
</organism>
<dbReference type="EMBL" id="CM026430">
    <property type="protein sequence ID" value="KAG0562934.1"/>
    <property type="molecule type" value="Genomic_DNA"/>
</dbReference>
<feature type="region of interest" description="Disordered" evidence="1">
    <location>
        <begin position="1"/>
        <end position="36"/>
    </location>
</feature>
<dbReference type="PANTHER" id="PTHR33287">
    <property type="entry name" value="OS03G0453550 PROTEIN"/>
    <property type="match status" value="1"/>
</dbReference>